<reference evidence="3" key="1">
    <citation type="submission" date="2016-10" db="EMBL/GenBank/DDBJ databases">
        <authorList>
            <person name="Varghese N."/>
            <person name="Submissions S."/>
        </authorList>
    </citation>
    <scope>NUCLEOTIDE SEQUENCE [LARGE SCALE GENOMIC DNA]</scope>
    <source>
        <strain evidence="3">DSM 44796</strain>
    </source>
</reference>
<dbReference type="PROSITE" id="PS51353">
    <property type="entry name" value="ARSC"/>
    <property type="match status" value="1"/>
</dbReference>
<dbReference type="Proteomes" id="UP000199682">
    <property type="component" value="Unassembled WGS sequence"/>
</dbReference>
<gene>
    <name evidence="2" type="ORF">SAMN04488074_11644</name>
</gene>
<dbReference type="AlphaFoldDB" id="A0A1G9Q8F3"/>
<protein>
    <submittedName>
        <fullName evidence="2">Arsenate reductase</fullName>
    </submittedName>
</protein>
<dbReference type="EMBL" id="FNET01000016">
    <property type="protein sequence ID" value="SDM06635.1"/>
    <property type="molecule type" value="Genomic_DNA"/>
</dbReference>
<proteinExistence type="inferred from homology"/>
<sequence>MKGMEIWHNPRCSKSRAAKQRLDDANIDYTERRYLDDAPSAEELDHVLKLLGKEPWEIARTKEAAYPKLLEHDRAQWIAHMVANPSLIERPIIIDGDKAHIER</sequence>
<dbReference type="Gene3D" id="3.40.30.10">
    <property type="entry name" value="Glutaredoxin"/>
    <property type="match status" value="1"/>
</dbReference>
<dbReference type="InterPro" id="IPR006660">
    <property type="entry name" value="Arsenate_reductase-like"/>
</dbReference>
<dbReference type="SUPFAM" id="SSF52833">
    <property type="entry name" value="Thioredoxin-like"/>
    <property type="match status" value="1"/>
</dbReference>
<evidence type="ECO:0000256" key="1">
    <source>
        <dbReference type="PROSITE-ProRule" id="PRU01282"/>
    </source>
</evidence>
<dbReference type="RefSeq" id="WP_256335015.1">
    <property type="nucleotide sequence ID" value="NZ_FNET01000016.1"/>
</dbReference>
<accession>A0A1G9Q8F3</accession>
<dbReference type="PANTHER" id="PTHR30041:SF4">
    <property type="entry name" value="ARSENATE REDUCTASE"/>
    <property type="match status" value="1"/>
</dbReference>
<dbReference type="InterPro" id="IPR036249">
    <property type="entry name" value="Thioredoxin-like_sf"/>
</dbReference>
<organism evidence="2 3">
    <name type="scientific">Lentzea albidocapillata subsp. violacea</name>
    <dbReference type="NCBI Taxonomy" id="128104"/>
    <lineage>
        <taxon>Bacteria</taxon>
        <taxon>Bacillati</taxon>
        <taxon>Actinomycetota</taxon>
        <taxon>Actinomycetes</taxon>
        <taxon>Pseudonocardiales</taxon>
        <taxon>Pseudonocardiaceae</taxon>
        <taxon>Lentzea</taxon>
    </lineage>
</organism>
<dbReference type="Pfam" id="PF03960">
    <property type="entry name" value="ArsC"/>
    <property type="match status" value="1"/>
</dbReference>
<comment type="similarity">
    <text evidence="1">Belongs to the ArsC family.</text>
</comment>
<name>A0A1G9Q8F3_9PSEU</name>
<evidence type="ECO:0000313" key="3">
    <source>
        <dbReference type="Proteomes" id="UP000199682"/>
    </source>
</evidence>
<evidence type="ECO:0000313" key="2">
    <source>
        <dbReference type="EMBL" id="SDM06635.1"/>
    </source>
</evidence>
<dbReference type="PANTHER" id="PTHR30041">
    <property type="entry name" value="ARSENATE REDUCTASE"/>
    <property type="match status" value="1"/>
</dbReference>